<accession>A0ABU6JYZ7</accession>
<comment type="caution">
    <text evidence="1">The sequence shown here is derived from an EMBL/GenBank/DDBJ whole genome shotgun (WGS) entry which is preliminary data.</text>
</comment>
<keyword evidence="2" id="KW-1185">Reference proteome</keyword>
<name>A0ABU6JYZ7_9RHOO</name>
<protein>
    <submittedName>
        <fullName evidence="1">Uncharacterized protein</fullName>
    </submittedName>
</protein>
<evidence type="ECO:0000313" key="1">
    <source>
        <dbReference type="EMBL" id="MEC5384888.1"/>
    </source>
</evidence>
<organism evidence="1 2">
    <name type="scientific">Uliginosibacterium silvisoli</name>
    <dbReference type="NCBI Taxonomy" id="3114758"/>
    <lineage>
        <taxon>Bacteria</taxon>
        <taxon>Pseudomonadati</taxon>
        <taxon>Pseudomonadota</taxon>
        <taxon>Betaproteobacteria</taxon>
        <taxon>Rhodocyclales</taxon>
        <taxon>Zoogloeaceae</taxon>
        <taxon>Uliginosibacterium</taxon>
    </lineage>
</organism>
<proteinExistence type="predicted"/>
<reference evidence="1 2" key="1">
    <citation type="submission" date="2024-01" db="EMBL/GenBank/DDBJ databases">
        <title>Uliginosibacterium soil sp. nov.</title>
        <authorList>
            <person name="Lv Y."/>
        </authorList>
    </citation>
    <scope>NUCLEOTIDE SEQUENCE [LARGE SCALE GENOMIC DNA]</scope>
    <source>
        <strain evidence="1 2">H3</strain>
    </source>
</reference>
<dbReference type="EMBL" id="JAYXHS010000001">
    <property type="protein sequence ID" value="MEC5384888.1"/>
    <property type="molecule type" value="Genomic_DNA"/>
</dbReference>
<evidence type="ECO:0000313" key="2">
    <source>
        <dbReference type="Proteomes" id="UP001331561"/>
    </source>
</evidence>
<dbReference type="RefSeq" id="WP_327597854.1">
    <property type="nucleotide sequence ID" value="NZ_JAYXHS010000001.1"/>
</dbReference>
<dbReference type="Proteomes" id="UP001331561">
    <property type="component" value="Unassembled WGS sequence"/>
</dbReference>
<sequence length="175" mass="18785">MTQPGNAAADSAASWLLSLRAHNVLVTQRINRYIEAAFQSAIRAKGSPTVVDVLETAQDLAEKARTGPHDEIGRDAEYYLKSRWQVAKRESLEAKNIVAFGGTGLNVIYSGLKVAAIGLGFEEAMRTDADIPVSPPGGIIWGSFGCDDGIRDEGMLQGMPKLVTATGYSGERFAR</sequence>
<gene>
    <name evidence="1" type="ORF">VVD49_04095</name>
</gene>